<name>A0ABQ7C6B8_BRACR</name>
<dbReference type="EMBL" id="QGKV02000832">
    <property type="protein sequence ID" value="KAF3546828.1"/>
    <property type="molecule type" value="Genomic_DNA"/>
</dbReference>
<evidence type="ECO:0000313" key="3">
    <source>
        <dbReference type="EMBL" id="KAF3546828.1"/>
    </source>
</evidence>
<sequence length="472" mass="50370">MVPKVGYHRYTEDTGVEVSRTGQAQVELAVRADSRDGRTRRRTQPRDGSARRRADRRGGLARRAGATTRRFGAVVEISTYSFLLFGGVCQVVLGSWLIARPKAMMTLILGHAPSSGLHVSFVGFSFLAGSSRLLGIGTLTGPISNNSPPLLSMPDFPDGIARRCERELTRFGSVHRDDMCEPLALDCLGWDSEGLYLLVGDCNSLSNIRTAGVDFIPFVNGTGCKALCLDTAGRVSGGTGRGRGVDFVTLAGSSLTRHVALPDHGVGLDGQSCSCLIVGSIISNPGCWTDGSGVLQAVPGTVPGTLRSGDPGCLLVGTPRPVSCLGSGEIQYLSIFPQQFAPYCSISSSNSGITCALKSTGVAHSQQDYLRQDIAPVILRSRVPLRPEPHSEPVGGPVPLHQTGKQAWGLEREFVRDSRSNFGSSRVFRSPFVTREGTVLMKPRSSFPRVASSLWCVETFLGFTTPLFALAA</sequence>
<comment type="caution">
    <text evidence="3">The sequence shown here is derived from an EMBL/GenBank/DDBJ whole genome shotgun (WGS) entry which is preliminary data.</text>
</comment>
<evidence type="ECO:0000313" key="4">
    <source>
        <dbReference type="Proteomes" id="UP000266723"/>
    </source>
</evidence>
<feature type="compositionally biased region" description="Basic and acidic residues" evidence="1">
    <location>
        <begin position="44"/>
        <end position="58"/>
    </location>
</feature>
<keyword evidence="2" id="KW-0812">Transmembrane</keyword>
<proteinExistence type="predicted"/>
<dbReference type="Proteomes" id="UP000266723">
    <property type="component" value="Unassembled WGS sequence"/>
</dbReference>
<gene>
    <name evidence="3" type="ORF">DY000_02006597</name>
</gene>
<accession>A0ABQ7C6B8</accession>
<keyword evidence="2" id="KW-1133">Transmembrane helix</keyword>
<organism evidence="3 4">
    <name type="scientific">Brassica cretica</name>
    <name type="common">Mustard</name>
    <dbReference type="NCBI Taxonomy" id="69181"/>
    <lineage>
        <taxon>Eukaryota</taxon>
        <taxon>Viridiplantae</taxon>
        <taxon>Streptophyta</taxon>
        <taxon>Embryophyta</taxon>
        <taxon>Tracheophyta</taxon>
        <taxon>Spermatophyta</taxon>
        <taxon>Magnoliopsida</taxon>
        <taxon>eudicotyledons</taxon>
        <taxon>Gunneridae</taxon>
        <taxon>Pentapetalae</taxon>
        <taxon>rosids</taxon>
        <taxon>malvids</taxon>
        <taxon>Brassicales</taxon>
        <taxon>Brassicaceae</taxon>
        <taxon>Brassiceae</taxon>
        <taxon>Brassica</taxon>
    </lineage>
</organism>
<keyword evidence="2" id="KW-0472">Membrane</keyword>
<feature type="region of interest" description="Disordered" evidence="1">
    <location>
        <begin position="33"/>
        <end position="62"/>
    </location>
</feature>
<feature type="transmembrane region" description="Helical" evidence="2">
    <location>
        <begin position="77"/>
        <end position="99"/>
    </location>
</feature>
<keyword evidence="4" id="KW-1185">Reference proteome</keyword>
<evidence type="ECO:0000256" key="2">
    <source>
        <dbReference type="SAM" id="Phobius"/>
    </source>
</evidence>
<evidence type="ECO:0000256" key="1">
    <source>
        <dbReference type="SAM" id="MobiDB-lite"/>
    </source>
</evidence>
<protein>
    <submittedName>
        <fullName evidence="3">Uncharacterized protein</fullName>
    </submittedName>
</protein>
<reference evidence="3 4" key="1">
    <citation type="journal article" date="2020" name="BMC Genomics">
        <title>Intraspecific diversification of the crop wild relative Brassica cretica Lam. using demographic model selection.</title>
        <authorList>
            <person name="Kioukis A."/>
            <person name="Michalopoulou V.A."/>
            <person name="Briers L."/>
            <person name="Pirintsos S."/>
            <person name="Studholme D.J."/>
            <person name="Pavlidis P."/>
            <person name="Sarris P.F."/>
        </authorList>
    </citation>
    <scope>NUCLEOTIDE SEQUENCE [LARGE SCALE GENOMIC DNA]</scope>
    <source>
        <strain evidence="4">cv. PFS-1207/04</strain>
    </source>
</reference>